<proteinExistence type="predicted"/>
<accession>A0A914R551</accession>
<evidence type="ECO:0000313" key="1">
    <source>
        <dbReference type="Proteomes" id="UP000887564"/>
    </source>
</evidence>
<dbReference type="AlphaFoldDB" id="A0A914R551"/>
<keyword evidence="1" id="KW-1185">Reference proteome</keyword>
<organism evidence="1 2">
    <name type="scientific">Parascaris equorum</name>
    <name type="common">Equine roundworm</name>
    <dbReference type="NCBI Taxonomy" id="6256"/>
    <lineage>
        <taxon>Eukaryota</taxon>
        <taxon>Metazoa</taxon>
        <taxon>Ecdysozoa</taxon>
        <taxon>Nematoda</taxon>
        <taxon>Chromadorea</taxon>
        <taxon>Rhabditida</taxon>
        <taxon>Spirurina</taxon>
        <taxon>Ascaridomorpha</taxon>
        <taxon>Ascaridoidea</taxon>
        <taxon>Ascarididae</taxon>
        <taxon>Parascaris</taxon>
    </lineage>
</organism>
<evidence type="ECO:0000313" key="2">
    <source>
        <dbReference type="WBParaSite" id="PEQ_0000139301-mRNA-1"/>
    </source>
</evidence>
<protein>
    <submittedName>
        <fullName evidence="2">Uncharacterized protein</fullName>
    </submittedName>
</protein>
<dbReference type="WBParaSite" id="PEQ_0000139301-mRNA-1">
    <property type="protein sequence ID" value="PEQ_0000139301-mRNA-1"/>
    <property type="gene ID" value="PEQ_0000139301"/>
</dbReference>
<name>A0A914R551_PAREQ</name>
<sequence length="123" mass="13480">LRSGYAFSHQQGFGDLIVKGKLFRQVDQLKQTNSLHSPTTKGDVLPISEQPPGLIGDNFVVSEEHCSNGCTENMVWNAGPSKTRCSTPRSECSAATETTAYQHSIVVNADEEPVSQIPMFHFL</sequence>
<reference evidence="2" key="1">
    <citation type="submission" date="2022-11" db="UniProtKB">
        <authorList>
            <consortium name="WormBaseParasite"/>
        </authorList>
    </citation>
    <scope>IDENTIFICATION</scope>
</reference>
<dbReference type="Proteomes" id="UP000887564">
    <property type="component" value="Unplaced"/>
</dbReference>